<proteinExistence type="predicted"/>
<evidence type="ECO:0000256" key="1">
    <source>
        <dbReference type="SAM" id="Coils"/>
    </source>
</evidence>
<dbReference type="Proteomes" id="UP000318834">
    <property type="component" value="Unassembled WGS sequence"/>
</dbReference>
<gene>
    <name evidence="2" type="ORF">E6H05_05325</name>
</gene>
<dbReference type="AlphaFoldDB" id="A0A537IYV8"/>
<protein>
    <submittedName>
        <fullName evidence="2">Uncharacterized protein</fullName>
    </submittedName>
</protein>
<feature type="coiled-coil region" evidence="1">
    <location>
        <begin position="146"/>
        <end position="213"/>
    </location>
</feature>
<reference evidence="2 3" key="1">
    <citation type="journal article" date="2019" name="Nat. Microbiol.">
        <title>Mediterranean grassland soil C-N compound turnover is dependent on rainfall and depth, and is mediated by genomically divergent microorganisms.</title>
        <authorList>
            <person name="Diamond S."/>
            <person name="Andeer P.F."/>
            <person name="Li Z."/>
            <person name="Crits-Christoph A."/>
            <person name="Burstein D."/>
            <person name="Anantharaman K."/>
            <person name="Lane K.R."/>
            <person name="Thomas B.C."/>
            <person name="Pan C."/>
            <person name="Northen T.R."/>
            <person name="Banfield J.F."/>
        </authorList>
    </citation>
    <scope>NUCLEOTIDE SEQUENCE [LARGE SCALE GENOMIC DNA]</scope>
    <source>
        <strain evidence="2">NP_8</strain>
    </source>
</reference>
<dbReference type="Gene3D" id="3.30.910.20">
    <property type="entry name" value="Skp domain"/>
    <property type="match status" value="1"/>
</dbReference>
<dbReference type="EMBL" id="VBAP01000036">
    <property type="protein sequence ID" value="TMI75916.1"/>
    <property type="molecule type" value="Genomic_DNA"/>
</dbReference>
<evidence type="ECO:0000313" key="2">
    <source>
        <dbReference type="EMBL" id="TMI75916.1"/>
    </source>
</evidence>
<keyword evidence="1" id="KW-0175">Coiled coil</keyword>
<name>A0A537IYV8_9BACT</name>
<organism evidence="2 3">
    <name type="scientific">Candidatus Segetimicrobium genomatis</name>
    <dbReference type="NCBI Taxonomy" id="2569760"/>
    <lineage>
        <taxon>Bacteria</taxon>
        <taxon>Bacillati</taxon>
        <taxon>Candidatus Sysuimicrobiota</taxon>
        <taxon>Candidatus Sysuimicrobiia</taxon>
        <taxon>Candidatus Sysuimicrobiales</taxon>
        <taxon>Candidatus Segetimicrobiaceae</taxon>
        <taxon>Candidatus Segetimicrobium</taxon>
    </lineage>
</organism>
<comment type="caution">
    <text evidence="2">The sequence shown here is derived from an EMBL/GenBank/DDBJ whole genome shotgun (WGS) entry which is preliminary data.</text>
</comment>
<sequence>MSHQDAAVSTARAWVLLALAAVLVGGCRGRVQSTSAPVAETRVGVVDLQVVTRAHPRWQQLDAVVKQLQDVQAQLALLPPAPAMPEADVRRALDEEARRLQGELDKELAFLKQDGDRRLQAFADELRSEQVAKIQQVRRELEAQGDQEIMARRDELRAQLRAAEQQIRDEYRYPLLNLRLRAEVAGLTSEEEAKQLQQQVQALQDEREQRLAAQADETQKTFTEFQKIKEDEVNAKLKAAQDAMQVEAQRRLLTRQQQVQAELRQAAAALDETFRARLERRRKELLAAAERQPSGRQGTYVESLGERNRRLRGELVSLQEQRARLEDSILAEVKIEVAAIAQDRKLDVVLTRLVANVAGIDITTDVIQKLKR</sequence>
<evidence type="ECO:0000313" key="3">
    <source>
        <dbReference type="Proteomes" id="UP000318834"/>
    </source>
</evidence>
<feature type="coiled-coil region" evidence="1">
    <location>
        <begin position="301"/>
        <end position="328"/>
    </location>
</feature>
<accession>A0A537IYV8</accession>
<dbReference type="InterPro" id="IPR024930">
    <property type="entry name" value="Skp_dom_sf"/>
</dbReference>